<dbReference type="PROSITE" id="PS50894">
    <property type="entry name" value="HPT"/>
    <property type="match status" value="1"/>
</dbReference>
<dbReference type="GO" id="GO:0009927">
    <property type="term" value="F:histidine phosphotransfer kinase activity"/>
    <property type="evidence" value="ECO:0007669"/>
    <property type="project" value="InterPro"/>
</dbReference>
<dbReference type="InterPro" id="IPR036641">
    <property type="entry name" value="HPT_dom_sf"/>
</dbReference>
<dbReference type="SMART" id="SM00073">
    <property type="entry name" value="HPT"/>
    <property type="match status" value="1"/>
</dbReference>
<dbReference type="InterPro" id="IPR008207">
    <property type="entry name" value="Sig_transdc_His_kin_Hpt_dom"/>
</dbReference>
<dbReference type="PANTHER" id="PTHR28242">
    <property type="entry name" value="PHOSPHORELAY INTERMEDIATE PROTEIN YPD1"/>
    <property type="match status" value="1"/>
</dbReference>
<dbReference type="InterPro" id="IPR045871">
    <property type="entry name" value="AHP1-5/YPD1"/>
</dbReference>
<dbReference type="SUPFAM" id="SSF47226">
    <property type="entry name" value="Histidine-containing phosphotransfer domain, HPT domain"/>
    <property type="match status" value="1"/>
</dbReference>
<gene>
    <name evidence="2" type="ORF">SDC9_109980</name>
</gene>
<accession>A0A645BCB0</accession>
<evidence type="ECO:0000313" key="2">
    <source>
        <dbReference type="EMBL" id="MPM63100.1"/>
    </source>
</evidence>
<dbReference type="CDD" id="cd00088">
    <property type="entry name" value="HPT"/>
    <property type="match status" value="1"/>
</dbReference>
<reference evidence="2" key="1">
    <citation type="submission" date="2019-08" db="EMBL/GenBank/DDBJ databases">
        <authorList>
            <person name="Kucharzyk K."/>
            <person name="Murdoch R.W."/>
            <person name="Higgins S."/>
            <person name="Loffler F."/>
        </authorList>
    </citation>
    <scope>NUCLEOTIDE SEQUENCE</scope>
</reference>
<comment type="caution">
    <text evidence="2">The sequence shown here is derived from an EMBL/GenBank/DDBJ whole genome shotgun (WGS) entry which is preliminary data.</text>
</comment>
<sequence length="126" mass="14334">MLTQAEKKYFHQTPYTNGAVLLEIKEFIGEEGDETVRELVEIYLKKTPILIAKIAEDLRNGETKTFKADIHSLKGSSASVGAISIFNLCKKIEEAINEENKPQIEVLFTQIIDTFKFVKDDLQAWL</sequence>
<name>A0A645BCB0_9ZZZZ</name>
<dbReference type="GO" id="GO:0005634">
    <property type="term" value="C:nucleus"/>
    <property type="evidence" value="ECO:0007669"/>
    <property type="project" value="TreeGrafter"/>
</dbReference>
<dbReference type="Gene3D" id="1.20.120.160">
    <property type="entry name" value="HPT domain"/>
    <property type="match status" value="1"/>
</dbReference>
<dbReference type="EMBL" id="VSSQ01019219">
    <property type="protein sequence ID" value="MPM63100.1"/>
    <property type="molecule type" value="Genomic_DNA"/>
</dbReference>
<dbReference type="AlphaFoldDB" id="A0A645BCB0"/>
<dbReference type="GO" id="GO:0000160">
    <property type="term" value="P:phosphorelay signal transduction system"/>
    <property type="evidence" value="ECO:0007669"/>
    <property type="project" value="InterPro"/>
</dbReference>
<organism evidence="2">
    <name type="scientific">bioreactor metagenome</name>
    <dbReference type="NCBI Taxonomy" id="1076179"/>
    <lineage>
        <taxon>unclassified sequences</taxon>
        <taxon>metagenomes</taxon>
        <taxon>ecological metagenomes</taxon>
    </lineage>
</organism>
<feature type="domain" description="HPt" evidence="1">
    <location>
        <begin position="32"/>
        <end position="125"/>
    </location>
</feature>
<proteinExistence type="predicted"/>
<dbReference type="Pfam" id="PF01627">
    <property type="entry name" value="Hpt"/>
    <property type="match status" value="1"/>
</dbReference>
<protein>
    <recommendedName>
        <fullName evidence="1">HPt domain-containing protein</fullName>
    </recommendedName>
</protein>
<dbReference type="GO" id="GO:0043424">
    <property type="term" value="F:protein histidine kinase binding"/>
    <property type="evidence" value="ECO:0007669"/>
    <property type="project" value="InterPro"/>
</dbReference>
<dbReference type="GO" id="GO:0005737">
    <property type="term" value="C:cytoplasm"/>
    <property type="evidence" value="ECO:0007669"/>
    <property type="project" value="TreeGrafter"/>
</dbReference>
<dbReference type="PANTHER" id="PTHR28242:SF52">
    <property type="entry name" value="PHOSPHORELAY INTERMEDIATE PROTEIN YPD1"/>
    <property type="match status" value="1"/>
</dbReference>
<evidence type="ECO:0000259" key="1">
    <source>
        <dbReference type="PROSITE" id="PS50894"/>
    </source>
</evidence>